<accession>A0ABP7P6W6</accession>
<evidence type="ECO:0000313" key="2">
    <source>
        <dbReference type="EMBL" id="GAA3960742.1"/>
    </source>
</evidence>
<dbReference type="PANTHER" id="PTHR47992">
    <property type="entry name" value="PROTEIN PHOSPHATASE"/>
    <property type="match status" value="1"/>
</dbReference>
<dbReference type="Pfam" id="PF13672">
    <property type="entry name" value="PP2C_2"/>
    <property type="match status" value="1"/>
</dbReference>
<dbReference type="Gene3D" id="3.60.40.10">
    <property type="entry name" value="PPM-type phosphatase domain"/>
    <property type="match status" value="1"/>
</dbReference>
<organism evidence="2 3">
    <name type="scientific">Gordonia caeni</name>
    <dbReference type="NCBI Taxonomy" id="1007097"/>
    <lineage>
        <taxon>Bacteria</taxon>
        <taxon>Bacillati</taxon>
        <taxon>Actinomycetota</taxon>
        <taxon>Actinomycetes</taxon>
        <taxon>Mycobacteriales</taxon>
        <taxon>Gordoniaceae</taxon>
        <taxon>Gordonia</taxon>
    </lineage>
</organism>
<dbReference type="Proteomes" id="UP001418444">
    <property type="component" value="Unassembled WGS sequence"/>
</dbReference>
<dbReference type="InterPro" id="IPR001932">
    <property type="entry name" value="PPM-type_phosphatase-like_dom"/>
</dbReference>
<dbReference type="InterPro" id="IPR015655">
    <property type="entry name" value="PP2C"/>
</dbReference>
<dbReference type="RefSeq" id="WP_344783380.1">
    <property type="nucleotide sequence ID" value="NZ_BAAAZW010000005.1"/>
</dbReference>
<evidence type="ECO:0000259" key="1">
    <source>
        <dbReference type="PROSITE" id="PS51746"/>
    </source>
</evidence>
<protein>
    <submittedName>
        <fullName evidence="2">Protein phosphatase 2C domain-containing protein</fullName>
    </submittedName>
</protein>
<feature type="domain" description="PPM-type phosphatase" evidence="1">
    <location>
        <begin position="24"/>
        <end position="259"/>
    </location>
</feature>
<proteinExistence type="predicted"/>
<dbReference type="SUPFAM" id="SSF81606">
    <property type="entry name" value="PP2C-like"/>
    <property type="match status" value="1"/>
</dbReference>
<dbReference type="PROSITE" id="PS51746">
    <property type="entry name" value="PPM_2"/>
    <property type="match status" value="1"/>
</dbReference>
<keyword evidence="3" id="KW-1185">Reference proteome</keyword>
<evidence type="ECO:0000313" key="3">
    <source>
        <dbReference type="Proteomes" id="UP001418444"/>
    </source>
</evidence>
<sequence length="261" mass="27080">MSEPMILRDVVSTGTDEVGDLRLDWAVACHVGSVRPANEDAALALDGRYLLADGMGGHESGELASEAALQTLASAPVGRSLAETSGALEGLLVEAQDRIGALDGESARRAGTTATGVVLATEHDTPHWVAFNIGDSRTYLITGGRLVPVSMDHSQVQELVNSGVLTAEQARVDPRRNVITRALGAGMAAPQADFYAFRARPGDAVLLCSDGLNGELTDAEIETVVTAAEGDLEVAAEALIECALASGGHDNITVLLVRIAD</sequence>
<reference evidence="3" key="1">
    <citation type="journal article" date="2019" name="Int. J. Syst. Evol. Microbiol.">
        <title>The Global Catalogue of Microorganisms (GCM) 10K type strain sequencing project: providing services to taxonomists for standard genome sequencing and annotation.</title>
        <authorList>
            <consortium name="The Broad Institute Genomics Platform"/>
            <consortium name="The Broad Institute Genome Sequencing Center for Infectious Disease"/>
            <person name="Wu L."/>
            <person name="Ma J."/>
        </authorList>
    </citation>
    <scope>NUCLEOTIDE SEQUENCE [LARGE SCALE GENOMIC DNA]</scope>
    <source>
        <strain evidence="3">JCM 16923</strain>
    </source>
</reference>
<gene>
    <name evidence="2" type="ORF">GCM10022231_20960</name>
</gene>
<dbReference type="SMART" id="SM00331">
    <property type="entry name" value="PP2C_SIG"/>
    <property type="match status" value="1"/>
</dbReference>
<dbReference type="SMART" id="SM00332">
    <property type="entry name" value="PP2Cc"/>
    <property type="match status" value="1"/>
</dbReference>
<dbReference type="InterPro" id="IPR036457">
    <property type="entry name" value="PPM-type-like_dom_sf"/>
</dbReference>
<dbReference type="CDD" id="cd00143">
    <property type="entry name" value="PP2Cc"/>
    <property type="match status" value="1"/>
</dbReference>
<comment type="caution">
    <text evidence="2">The sequence shown here is derived from an EMBL/GenBank/DDBJ whole genome shotgun (WGS) entry which is preliminary data.</text>
</comment>
<dbReference type="EMBL" id="BAAAZW010000005">
    <property type="protein sequence ID" value="GAA3960742.1"/>
    <property type="molecule type" value="Genomic_DNA"/>
</dbReference>
<name>A0ABP7P6W6_9ACTN</name>